<dbReference type="Proteomes" id="UP000828390">
    <property type="component" value="Unassembled WGS sequence"/>
</dbReference>
<organism evidence="1 2">
    <name type="scientific">Dreissena polymorpha</name>
    <name type="common">Zebra mussel</name>
    <name type="synonym">Mytilus polymorpha</name>
    <dbReference type="NCBI Taxonomy" id="45954"/>
    <lineage>
        <taxon>Eukaryota</taxon>
        <taxon>Metazoa</taxon>
        <taxon>Spiralia</taxon>
        <taxon>Lophotrochozoa</taxon>
        <taxon>Mollusca</taxon>
        <taxon>Bivalvia</taxon>
        <taxon>Autobranchia</taxon>
        <taxon>Heteroconchia</taxon>
        <taxon>Euheterodonta</taxon>
        <taxon>Imparidentia</taxon>
        <taxon>Neoheterodontei</taxon>
        <taxon>Myida</taxon>
        <taxon>Dreissenoidea</taxon>
        <taxon>Dreissenidae</taxon>
        <taxon>Dreissena</taxon>
    </lineage>
</organism>
<evidence type="ECO:0000313" key="2">
    <source>
        <dbReference type="Proteomes" id="UP000828390"/>
    </source>
</evidence>
<accession>A0A9D4HHW3</accession>
<proteinExistence type="predicted"/>
<protein>
    <submittedName>
        <fullName evidence="1">Uncharacterized protein</fullName>
    </submittedName>
</protein>
<keyword evidence="2" id="KW-1185">Reference proteome</keyword>
<name>A0A9D4HHW3_DREPO</name>
<sequence>MAMLIVQTQAGTERVSTSANTLPTPWDISRALPNCYSAKFYPAKYKILFLMLKLSLVLRKLDKVHELSHAQDQIVQSAQAYLG</sequence>
<reference evidence="1" key="1">
    <citation type="journal article" date="2019" name="bioRxiv">
        <title>The Genome of the Zebra Mussel, Dreissena polymorpha: A Resource for Invasive Species Research.</title>
        <authorList>
            <person name="McCartney M.A."/>
            <person name="Auch B."/>
            <person name="Kono T."/>
            <person name="Mallez S."/>
            <person name="Zhang Y."/>
            <person name="Obille A."/>
            <person name="Becker A."/>
            <person name="Abrahante J.E."/>
            <person name="Garbe J."/>
            <person name="Badalamenti J.P."/>
            <person name="Herman A."/>
            <person name="Mangelson H."/>
            <person name="Liachko I."/>
            <person name="Sullivan S."/>
            <person name="Sone E.D."/>
            <person name="Koren S."/>
            <person name="Silverstein K.A.T."/>
            <person name="Beckman K.B."/>
            <person name="Gohl D.M."/>
        </authorList>
    </citation>
    <scope>NUCLEOTIDE SEQUENCE</scope>
    <source>
        <strain evidence="1">Duluth1</strain>
        <tissue evidence="1">Whole animal</tissue>
    </source>
</reference>
<gene>
    <name evidence="1" type="ORF">DPMN_060152</name>
</gene>
<dbReference type="AlphaFoldDB" id="A0A9D4HHW3"/>
<evidence type="ECO:0000313" key="1">
    <source>
        <dbReference type="EMBL" id="KAH3717366.1"/>
    </source>
</evidence>
<dbReference type="EMBL" id="JAIWYP010000013">
    <property type="protein sequence ID" value="KAH3717366.1"/>
    <property type="molecule type" value="Genomic_DNA"/>
</dbReference>
<comment type="caution">
    <text evidence="1">The sequence shown here is derived from an EMBL/GenBank/DDBJ whole genome shotgun (WGS) entry which is preliminary data.</text>
</comment>
<reference evidence="1" key="2">
    <citation type="submission" date="2020-11" db="EMBL/GenBank/DDBJ databases">
        <authorList>
            <person name="McCartney M.A."/>
            <person name="Auch B."/>
            <person name="Kono T."/>
            <person name="Mallez S."/>
            <person name="Becker A."/>
            <person name="Gohl D.M."/>
            <person name="Silverstein K.A.T."/>
            <person name="Koren S."/>
            <person name="Bechman K.B."/>
            <person name="Herman A."/>
            <person name="Abrahante J.E."/>
            <person name="Garbe J."/>
        </authorList>
    </citation>
    <scope>NUCLEOTIDE SEQUENCE</scope>
    <source>
        <strain evidence="1">Duluth1</strain>
        <tissue evidence="1">Whole animal</tissue>
    </source>
</reference>